<evidence type="ECO:0000313" key="12">
    <source>
        <dbReference type="Proteomes" id="UP001197847"/>
    </source>
</evidence>
<evidence type="ECO:0000256" key="9">
    <source>
        <dbReference type="HAMAP-Rule" id="MF_00134"/>
    </source>
</evidence>
<evidence type="ECO:0000256" key="8">
    <source>
        <dbReference type="ARBA" id="ARBA00023239"/>
    </source>
</evidence>
<dbReference type="AlphaFoldDB" id="A0AAW4WMA6"/>
<dbReference type="CDD" id="cd00331">
    <property type="entry name" value="IGPS"/>
    <property type="match status" value="1"/>
</dbReference>
<evidence type="ECO:0000256" key="5">
    <source>
        <dbReference type="ARBA" id="ARBA00022793"/>
    </source>
</evidence>
<name>A0AAW4WMA6_9FIRM</name>
<organism evidence="11 12">
    <name type="scientific">Agathobacter rectalis</name>
    <dbReference type="NCBI Taxonomy" id="39491"/>
    <lineage>
        <taxon>Bacteria</taxon>
        <taxon>Bacillati</taxon>
        <taxon>Bacillota</taxon>
        <taxon>Clostridia</taxon>
        <taxon>Lachnospirales</taxon>
        <taxon>Lachnospiraceae</taxon>
        <taxon>Agathobacter</taxon>
    </lineage>
</organism>
<dbReference type="EC" id="4.1.1.48" evidence="9"/>
<keyword evidence="5 9" id="KW-0210">Decarboxylase</keyword>
<accession>A0AAW4WMA6</accession>
<dbReference type="InterPro" id="IPR045186">
    <property type="entry name" value="Indole-3-glycerol_P_synth"/>
</dbReference>
<keyword evidence="7 9" id="KW-0057">Aromatic amino acid biosynthesis</keyword>
<dbReference type="Gene3D" id="3.20.20.70">
    <property type="entry name" value="Aldolase class I"/>
    <property type="match status" value="1"/>
</dbReference>
<comment type="similarity">
    <text evidence="3 9">Belongs to the TrpC family.</text>
</comment>
<dbReference type="InterPro" id="IPR013798">
    <property type="entry name" value="Indole-3-glycerol_P_synth_dom"/>
</dbReference>
<comment type="caution">
    <text evidence="11">The sequence shown here is derived from an EMBL/GenBank/DDBJ whole genome shotgun (WGS) entry which is preliminary data.</text>
</comment>
<comment type="catalytic activity">
    <reaction evidence="1 9">
        <text>1-(2-carboxyphenylamino)-1-deoxy-D-ribulose 5-phosphate + H(+) = (1S,2R)-1-C-(indol-3-yl)glycerol 3-phosphate + CO2 + H2O</text>
        <dbReference type="Rhea" id="RHEA:23476"/>
        <dbReference type="ChEBI" id="CHEBI:15377"/>
        <dbReference type="ChEBI" id="CHEBI:15378"/>
        <dbReference type="ChEBI" id="CHEBI:16526"/>
        <dbReference type="ChEBI" id="CHEBI:58613"/>
        <dbReference type="ChEBI" id="CHEBI:58866"/>
        <dbReference type="EC" id="4.1.1.48"/>
    </reaction>
</comment>
<evidence type="ECO:0000256" key="1">
    <source>
        <dbReference type="ARBA" id="ARBA00001633"/>
    </source>
</evidence>
<evidence type="ECO:0000259" key="10">
    <source>
        <dbReference type="Pfam" id="PF00218"/>
    </source>
</evidence>
<dbReference type="GO" id="GO:0004425">
    <property type="term" value="F:indole-3-glycerol-phosphate synthase activity"/>
    <property type="evidence" value="ECO:0007669"/>
    <property type="project" value="UniProtKB-UniRule"/>
</dbReference>
<reference evidence="11" key="1">
    <citation type="submission" date="2021-10" db="EMBL/GenBank/DDBJ databases">
        <title>Collection of gut derived symbiotic bacterial strains cultured from healthy donors.</title>
        <authorList>
            <person name="Lin H."/>
            <person name="Littmann E."/>
            <person name="Claire K."/>
            <person name="Pamer E."/>
        </authorList>
    </citation>
    <scope>NUCLEOTIDE SEQUENCE</scope>
    <source>
        <strain evidence="11">MSK.22.92</strain>
    </source>
</reference>
<dbReference type="EMBL" id="JAJFBX010000019">
    <property type="protein sequence ID" value="MCC2747783.1"/>
    <property type="molecule type" value="Genomic_DNA"/>
</dbReference>
<evidence type="ECO:0000256" key="6">
    <source>
        <dbReference type="ARBA" id="ARBA00022822"/>
    </source>
</evidence>
<dbReference type="PANTHER" id="PTHR22854">
    <property type="entry name" value="TRYPTOPHAN BIOSYNTHESIS PROTEIN"/>
    <property type="match status" value="1"/>
</dbReference>
<dbReference type="Pfam" id="PF00218">
    <property type="entry name" value="IGPS"/>
    <property type="match status" value="1"/>
</dbReference>
<dbReference type="InterPro" id="IPR013785">
    <property type="entry name" value="Aldolase_TIM"/>
</dbReference>
<evidence type="ECO:0000256" key="3">
    <source>
        <dbReference type="ARBA" id="ARBA00008737"/>
    </source>
</evidence>
<dbReference type="HAMAP" id="MF_00134_B">
    <property type="entry name" value="IGPS_B"/>
    <property type="match status" value="1"/>
</dbReference>
<evidence type="ECO:0000256" key="4">
    <source>
        <dbReference type="ARBA" id="ARBA00022605"/>
    </source>
</evidence>
<dbReference type="PANTHER" id="PTHR22854:SF2">
    <property type="entry name" value="INDOLE-3-GLYCEROL-PHOSPHATE SYNTHASE"/>
    <property type="match status" value="1"/>
</dbReference>
<dbReference type="PROSITE" id="PS00614">
    <property type="entry name" value="IGPS"/>
    <property type="match status" value="1"/>
</dbReference>
<sequence>MNILDQLAEYSRLRVAEDKKKISLDEIKNIAIQTKNEKLCDFAFEKALKKGGLSFICECKKASPSKGLIEPDFRYLEIAREYEAAGADCISVLTEPKWFLGSDEYLKEIAKTVSIPCIRKDFTVDEYQIYQAKTLGAAAVLLICSILSEEQLGEYIKICDSLGISALVEIHNEKEAGMAVRAGARIIGVNNRNLKDFTVDTANSRKLRDLIPYDIIFVSESGVKSTDDIRAIREIGADAVLIGETLMRADDKKAKLDELRLS</sequence>
<dbReference type="SUPFAM" id="SSF51366">
    <property type="entry name" value="Ribulose-phoshate binding barrel"/>
    <property type="match status" value="1"/>
</dbReference>
<protein>
    <recommendedName>
        <fullName evidence="9">Indole-3-glycerol phosphate synthase</fullName>
        <shortName evidence="9">IGPS</shortName>
        <ecNumber evidence="9">4.1.1.48</ecNumber>
    </recommendedName>
</protein>
<feature type="domain" description="Indole-3-glycerol phosphate synthase" evidence="10">
    <location>
        <begin position="4"/>
        <end position="259"/>
    </location>
</feature>
<comment type="pathway">
    <text evidence="2 9">Amino-acid biosynthesis; L-tryptophan biosynthesis; L-tryptophan from chorismate: step 4/5.</text>
</comment>
<dbReference type="InterPro" id="IPR011060">
    <property type="entry name" value="RibuloseP-bd_barrel"/>
</dbReference>
<dbReference type="NCBIfam" id="NF001377">
    <property type="entry name" value="PRK00278.2-4"/>
    <property type="match status" value="1"/>
</dbReference>
<dbReference type="GO" id="GO:0004640">
    <property type="term" value="F:phosphoribosylanthranilate isomerase activity"/>
    <property type="evidence" value="ECO:0007669"/>
    <property type="project" value="TreeGrafter"/>
</dbReference>
<dbReference type="RefSeq" id="WP_173849274.1">
    <property type="nucleotide sequence ID" value="NZ_JAAISB010000017.1"/>
</dbReference>
<keyword evidence="8 9" id="KW-0456">Lyase</keyword>
<keyword evidence="4 9" id="KW-0028">Amino-acid biosynthesis</keyword>
<evidence type="ECO:0000313" key="11">
    <source>
        <dbReference type="EMBL" id="MCC2747783.1"/>
    </source>
</evidence>
<dbReference type="InterPro" id="IPR001468">
    <property type="entry name" value="Indole-3-GlycerolPSynthase_CS"/>
</dbReference>
<proteinExistence type="inferred from homology"/>
<dbReference type="GO" id="GO:0000162">
    <property type="term" value="P:L-tryptophan biosynthetic process"/>
    <property type="evidence" value="ECO:0007669"/>
    <property type="project" value="UniProtKB-UniRule"/>
</dbReference>
<dbReference type="FunFam" id="3.20.20.70:FF:000024">
    <property type="entry name" value="Indole-3-glycerol phosphate synthase"/>
    <property type="match status" value="1"/>
</dbReference>
<evidence type="ECO:0000256" key="2">
    <source>
        <dbReference type="ARBA" id="ARBA00004696"/>
    </source>
</evidence>
<gene>
    <name evidence="9 11" type="primary">trpC</name>
    <name evidence="11" type="ORF">LK487_12215</name>
</gene>
<dbReference type="Proteomes" id="UP001197847">
    <property type="component" value="Unassembled WGS sequence"/>
</dbReference>
<evidence type="ECO:0000256" key="7">
    <source>
        <dbReference type="ARBA" id="ARBA00023141"/>
    </source>
</evidence>
<keyword evidence="6 9" id="KW-0822">Tryptophan biosynthesis</keyword>